<dbReference type="EMBL" id="JACOPE010000001">
    <property type="protein sequence ID" value="MBC5683640.1"/>
    <property type="molecule type" value="Genomic_DNA"/>
</dbReference>
<sequence length="274" mass="30055">MKKQWKIFWAICGSLAAIGVICCIVGVILGGSFFRSIVKDRDFDYITFEAENDLEIKGEEQQTFYGIKELDVDVSQVNVQLEEYDGRYLTVETVDIPDNVLNEISYTTDESSLEIELGDSKRIKKLLSDNTKATIRIKVPSRSLQEADISVGAGSLYISQIQVEELKVEVGAGQAKIEQFVSNCAEFQCGAGEMQIAGEAESTEVECGVGSIIYQAKGREDEYKYQVESSLGEVTVGGRSCGGIGSGTEISRDGAKKELYIECGIGQVQVKFQK</sequence>
<reference evidence="3 4" key="1">
    <citation type="submission" date="2020-08" db="EMBL/GenBank/DDBJ databases">
        <title>Genome public.</title>
        <authorList>
            <person name="Liu C."/>
            <person name="Sun Q."/>
        </authorList>
    </citation>
    <scope>NUCLEOTIDE SEQUENCE [LARGE SCALE GENOMIC DNA]</scope>
    <source>
        <strain evidence="3 4">NSJ-13</strain>
    </source>
</reference>
<comment type="caution">
    <text evidence="3">The sequence shown here is derived from an EMBL/GenBank/DDBJ whole genome shotgun (WGS) entry which is preliminary data.</text>
</comment>
<evidence type="ECO:0000259" key="2">
    <source>
        <dbReference type="Pfam" id="PF13349"/>
    </source>
</evidence>
<gene>
    <name evidence="3" type="ORF">H8S40_08690</name>
</gene>
<name>A0ABR7G873_9FIRM</name>
<dbReference type="RefSeq" id="WP_186865064.1">
    <property type="nucleotide sequence ID" value="NZ_JACOPE010000001.1"/>
</dbReference>
<evidence type="ECO:0000313" key="3">
    <source>
        <dbReference type="EMBL" id="MBC5683640.1"/>
    </source>
</evidence>
<feature type="domain" description="DUF4097" evidence="2">
    <location>
        <begin position="67"/>
        <end position="212"/>
    </location>
</feature>
<keyword evidence="4" id="KW-1185">Reference proteome</keyword>
<evidence type="ECO:0000313" key="4">
    <source>
        <dbReference type="Proteomes" id="UP000631576"/>
    </source>
</evidence>
<accession>A0ABR7G873</accession>
<proteinExistence type="predicted"/>
<dbReference type="Pfam" id="PF13349">
    <property type="entry name" value="DUF4097"/>
    <property type="match status" value="1"/>
</dbReference>
<keyword evidence="1" id="KW-0472">Membrane</keyword>
<feature type="transmembrane region" description="Helical" evidence="1">
    <location>
        <begin position="7"/>
        <end position="34"/>
    </location>
</feature>
<organism evidence="3 4">
    <name type="scientific">Ruminococcus hominis</name>
    <dbReference type="NCBI Taxonomy" id="2763065"/>
    <lineage>
        <taxon>Bacteria</taxon>
        <taxon>Bacillati</taxon>
        <taxon>Bacillota</taxon>
        <taxon>Clostridia</taxon>
        <taxon>Eubacteriales</taxon>
        <taxon>Oscillospiraceae</taxon>
        <taxon>Ruminococcus</taxon>
    </lineage>
</organism>
<protein>
    <submittedName>
        <fullName evidence="3">DUF4097 family beta strand repeat protein</fullName>
    </submittedName>
</protein>
<keyword evidence="1" id="KW-1133">Transmembrane helix</keyword>
<evidence type="ECO:0000256" key="1">
    <source>
        <dbReference type="SAM" id="Phobius"/>
    </source>
</evidence>
<dbReference type="Gene3D" id="2.160.20.120">
    <property type="match status" value="1"/>
</dbReference>
<keyword evidence="1" id="KW-0812">Transmembrane</keyword>
<dbReference type="Proteomes" id="UP000631576">
    <property type="component" value="Unassembled WGS sequence"/>
</dbReference>
<dbReference type="InterPro" id="IPR025164">
    <property type="entry name" value="Toastrack_DUF4097"/>
</dbReference>